<keyword evidence="3" id="KW-1185">Reference proteome</keyword>
<dbReference type="PANTHER" id="PTHR21089">
    <property type="entry name" value="SHIKIMATE DEHYDROGENASE"/>
    <property type="match status" value="1"/>
</dbReference>
<sequence>MAPSNKKFYLFGYPVAHSASPAFHNCVFQGQKTGNSFEYWSTSKVTDEMLETLQSDECGGTAVTMPLKAAIIPFLDEISPESKITDACNTIVKVPTANGQIKLVGQNTDILGVRNALVNALRTQFPAQTISPNSSFPASAKGAGLVIGGGATTRSAAHALTLLGLSPIFLINRDPAEVKFVQDAMPHLSSKNGLVHLRTPQDVEDYLVGEGKPQILMAVGAIPAISPQTYAERMVYTTVMALLTIPYAAPRVPESELPIPVKRLFLEMPYKPRRTPMLQIVEAMGWHGLNGIQAMIEQGLAQQRMWQTGQATVEAGSDGGILPPEIEAAARKLADDMTDVVVHGKEVDRAEGKEAARRK</sequence>
<dbReference type="EMBL" id="KN880833">
    <property type="protein sequence ID" value="KIY62032.1"/>
    <property type="molecule type" value="Genomic_DNA"/>
</dbReference>
<dbReference type="STRING" id="1314674.A0A0D7AUY6"/>
<accession>A0A0D7AUY6</accession>
<protein>
    <recommendedName>
        <fullName evidence="1">Shikimate dehydrogenase substrate binding N-terminal domain-containing protein</fullName>
    </recommendedName>
</protein>
<gene>
    <name evidence="2" type="ORF">CYLTODRAFT_427215</name>
</gene>
<reference evidence="2 3" key="1">
    <citation type="journal article" date="2015" name="Fungal Genet. Biol.">
        <title>Evolution of novel wood decay mechanisms in Agaricales revealed by the genome sequences of Fistulina hepatica and Cylindrobasidium torrendii.</title>
        <authorList>
            <person name="Floudas D."/>
            <person name="Held B.W."/>
            <person name="Riley R."/>
            <person name="Nagy L.G."/>
            <person name="Koehler G."/>
            <person name="Ransdell A.S."/>
            <person name="Younus H."/>
            <person name="Chow J."/>
            <person name="Chiniquy J."/>
            <person name="Lipzen A."/>
            <person name="Tritt A."/>
            <person name="Sun H."/>
            <person name="Haridas S."/>
            <person name="LaButti K."/>
            <person name="Ohm R.A."/>
            <person name="Kues U."/>
            <person name="Blanchette R.A."/>
            <person name="Grigoriev I.V."/>
            <person name="Minto R.E."/>
            <person name="Hibbett D.S."/>
        </authorList>
    </citation>
    <scope>NUCLEOTIDE SEQUENCE [LARGE SCALE GENOMIC DNA]</scope>
    <source>
        <strain evidence="2 3">FP15055 ss-10</strain>
    </source>
</reference>
<dbReference type="InterPro" id="IPR013708">
    <property type="entry name" value="Shikimate_DH-bd_N"/>
</dbReference>
<dbReference type="InterPro" id="IPR046346">
    <property type="entry name" value="Aminoacid_DH-like_N_sf"/>
</dbReference>
<dbReference type="AlphaFoldDB" id="A0A0D7AUY6"/>
<dbReference type="GO" id="GO:0019632">
    <property type="term" value="P:shikimate metabolic process"/>
    <property type="evidence" value="ECO:0007669"/>
    <property type="project" value="TreeGrafter"/>
</dbReference>
<dbReference type="SUPFAM" id="SSF53223">
    <property type="entry name" value="Aminoacid dehydrogenase-like, N-terminal domain"/>
    <property type="match status" value="1"/>
</dbReference>
<dbReference type="Gene3D" id="3.40.50.10860">
    <property type="entry name" value="Leucine Dehydrogenase, chain A, domain 1"/>
    <property type="match status" value="1"/>
</dbReference>
<dbReference type="OrthoDB" id="204377at2759"/>
<evidence type="ECO:0000313" key="3">
    <source>
        <dbReference type="Proteomes" id="UP000054007"/>
    </source>
</evidence>
<dbReference type="SUPFAM" id="SSF51735">
    <property type="entry name" value="NAD(P)-binding Rossmann-fold domains"/>
    <property type="match status" value="1"/>
</dbReference>
<evidence type="ECO:0000313" key="2">
    <source>
        <dbReference type="EMBL" id="KIY62032.1"/>
    </source>
</evidence>
<dbReference type="Proteomes" id="UP000054007">
    <property type="component" value="Unassembled WGS sequence"/>
</dbReference>
<dbReference type="Pfam" id="PF08501">
    <property type="entry name" value="Shikimate_dh_N"/>
    <property type="match status" value="1"/>
</dbReference>
<dbReference type="GO" id="GO:0004764">
    <property type="term" value="F:shikimate 3-dehydrogenase (NADP+) activity"/>
    <property type="evidence" value="ECO:0007669"/>
    <property type="project" value="InterPro"/>
</dbReference>
<evidence type="ECO:0000259" key="1">
    <source>
        <dbReference type="Pfam" id="PF08501"/>
    </source>
</evidence>
<dbReference type="InterPro" id="IPR036291">
    <property type="entry name" value="NAD(P)-bd_dom_sf"/>
</dbReference>
<feature type="domain" description="Shikimate dehydrogenase substrate binding N-terminal" evidence="1">
    <location>
        <begin position="10"/>
        <end position="91"/>
    </location>
</feature>
<dbReference type="PANTHER" id="PTHR21089:SF1">
    <property type="entry name" value="BIFUNCTIONAL 3-DEHYDROQUINATE DEHYDRATASE_SHIKIMATE DEHYDROGENASE, CHLOROPLASTIC"/>
    <property type="match status" value="1"/>
</dbReference>
<dbReference type="Gene3D" id="3.40.50.720">
    <property type="entry name" value="NAD(P)-binding Rossmann-like Domain"/>
    <property type="match status" value="1"/>
</dbReference>
<organism evidence="2 3">
    <name type="scientific">Cylindrobasidium torrendii FP15055 ss-10</name>
    <dbReference type="NCBI Taxonomy" id="1314674"/>
    <lineage>
        <taxon>Eukaryota</taxon>
        <taxon>Fungi</taxon>
        <taxon>Dikarya</taxon>
        <taxon>Basidiomycota</taxon>
        <taxon>Agaricomycotina</taxon>
        <taxon>Agaricomycetes</taxon>
        <taxon>Agaricomycetidae</taxon>
        <taxon>Agaricales</taxon>
        <taxon>Marasmiineae</taxon>
        <taxon>Physalacriaceae</taxon>
        <taxon>Cylindrobasidium</taxon>
    </lineage>
</organism>
<dbReference type="GO" id="GO:0009423">
    <property type="term" value="P:chorismate biosynthetic process"/>
    <property type="evidence" value="ECO:0007669"/>
    <property type="project" value="TreeGrafter"/>
</dbReference>
<dbReference type="InterPro" id="IPR022893">
    <property type="entry name" value="Shikimate_DH_fam"/>
</dbReference>
<proteinExistence type="predicted"/>
<name>A0A0D7AUY6_9AGAR</name>